<dbReference type="InterPro" id="IPR001173">
    <property type="entry name" value="Glyco_trans_2-like"/>
</dbReference>
<dbReference type="SUPFAM" id="SSF53448">
    <property type="entry name" value="Nucleotide-diphospho-sugar transferases"/>
    <property type="match status" value="1"/>
</dbReference>
<proteinExistence type="predicted"/>
<dbReference type="RefSeq" id="WP_224477304.1">
    <property type="nucleotide sequence ID" value="NZ_JAIUJS010000002.1"/>
</dbReference>
<keyword evidence="2" id="KW-0328">Glycosyltransferase</keyword>
<comment type="caution">
    <text evidence="2">The sequence shown here is derived from an EMBL/GenBank/DDBJ whole genome shotgun (WGS) entry which is preliminary data.</text>
</comment>
<organism evidence="2 3">
    <name type="scientific">Winogradskyella vincentii</name>
    <dbReference type="NCBI Taxonomy" id="2877122"/>
    <lineage>
        <taxon>Bacteria</taxon>
        <taxon>Pseudomonadati</taxon>
        <taxon>Bacteroidota</taxon>
        <taxon>Flavobacteriia</taxon>
        <taxon>Flavobacteriales</taxon>
        <taxon>Flavobacteriaceae</taxon>
        <taxon>Winogradskyella</taxon>
    </lineage>
</organism>
<dbReference type="PANTHER" id="PTHR22916">
    <property type="entry name" value="GLYCOSYLTRANSFERASE"/>
    <property type="match status" value="1"/>
</dbReference>
<gene>
    <name evidence="2" type="ORF">LBV24_03990</name>
</gene>
<protein>
    <submittedName>
        <fullName evidence="2">Glycosyltransferase</fullName>
        <ecNumber evidence="2">2.4.-.-</ecNumber>
    </submittedName>
</protein>
<keyword evidence="3" id="KW-1185">Reference proteome</keyword>
<evidence type="ECO:0000259" key="1">
    <source>
        <dbReference type="Pfam" id="PF00535"/>
    </source>
</evidence>
<dbReference type="GO" id="GO:0016757">
    <property type="term" value="F:glycosyltransferase activity"/>
    <property type="evidence" value="ECO:0007669"/>
    <property type="project" value="UniProtKB-KW"/>
</dbReference>
<sequence length="257" mass="29841">MDQLVSIVTPIFNKEKVIEETIQSVLNQTYTNWELLLVNDASSDNSSNLVKKFVEQDERIKYSEFSSNKGAAEARNYGSKMAKGEYIAFLDADDLWHKTKLEIQIQALNEKNIDVCFGSYEMVDSKSNPLNIKVHTLPVLTYNKLLKANYIGNLTGIYNCKNLGKIYTKDLKKRQDWLLWIEALKRSQKPAHGISETIAYYRKSDNSLSSNKVNLIKHNFNVYRKGLRFNFVKSCFYLLLFFYEHFFVKSRLIKSIA</sequence>
<keyword evidence="2" id="KW-0808">Transferase</keyword>
<evidence type="ECO:0000313" key="2">
    <source>
        <dbReference type="EMBL" id="MCA0152364.1"/>
    </source>
</evidence>
<accession>A0ABS7XXI4</accession>
<dbReference type="EMBL" id="JAIUJS010000002">
    <property type="protein sequence ID" value="MCA0152364.1"/>
    <property type="molecule type" value="Genomic_DNA"/>
</dbReference>
<dbReference type="Proteomes" id="UP001198402">
    <property type="component" value="Unassembled WGS sequence"/>
</dbReference>
<dbReference type="InterPro" id="IPR029044">
    <property type="entry name" value="Nucleotide-diphossugar_trans"/>
</dbReference>
<feature type="domain" description="Glycosyltransferase 2-like" evidence="1">
    <location>
        <begin position="6"/>
        <end position="134"/>
    </location>
</feature>
<dbReference type="EC" id="2.4.-.-" evidence="2"/>
<dbReference type="Pfam" id="PF00535">
    <property type="entry name" value="Glycos_transf_2"/>
    <property type="match status" value="1"/>
</dbReference>
<dbReference type="PANTHER" id="PTHR22916:SF3">
    <property type="entry name" value="UDP-GLCNAC:BETAGAL BETA-1,3-N-ACETYLGLUCOSAMINYLTRANSFERASE-LIKE PROTEIN 1"/>
    <property type="match status" value="1"/>
</dbReference>
<reference evidence="3" key="1">
    <citation type="submission" date="2023-07" db="EMBL/GenBank/DDBJ databases">
        <authorList>
            <person name="Yue Y."/>
        </authorList>
    </citation>
    <scope>NUCLEOTIDE SEQUENCE [LARGE SCALE GENOMIC DNA]</scope>
    <source>
        <strain evidence="3">2Y89</strain>
    </source>
</reference>
<dbReference type="Gene3D" id="3.90.550.10">
    <property type="entry name" value="Spore Coat Polysaccharide Biosynthesis Protein SpsA, Chain A"/>
    <property type="match status" value="1"/>
</dbReference>
<evidence type="ECO:0000313" key="3">
    <source>
        <dbReference type="Proteomes" id="UP001198402"/>
    </source>
</evidence>
<name>A0ABS7XXI4_9FLAO</name>